<dbReference type="InterPro" id="IPR013096">
    <property type="entry name" value="Cupin_2"/>
</dbReference>
<dbReference type="EMBL" id="JBGNYA010000001">
    <property type="protein sequence ID" value="MFA1611767.1"/>
    <property type="molecule type" value="Genomic_DNA"/>
</dbReference>
<dbReference type="SMART" id="SM00835">
    <property type="entry name" value="Cupin_1"/>
    <property type="match status" value="1"/>
</dbReference>
<dbReference type="InterPro" id="IPR006045">
    <property type="entry name" value="Cupin_1"/>
</dbReference>
<evidence type="ECO:0000313" key="3">
    <source>
        <dbReference type="EMBL" id="MFA1611767.1"/>
    </source>
</evidence>
<organism evidence="3 4">
    <name type="scientific">Halobellus rubicundus</name>
    <dbReference type="NCBI Taxonomy" id="2996466"/>
    <lineage>
        <taxon>Archaea</taxon>
        <taxon>Methanobacteriati</taxon>
        <taxon>Methanobacteriota</taxon>
        <taxon>Stenosarchaea group</taxon>
        <taxon>Halobacteria</taxon>
        <taxon>Halobacteriales</taxon>
        <taxon>Haloferacaceae</taxon>
        <taxon>Halobellus</taxon>
    </lineage>
</organism>
<feature type="region of interest" description="Disordered" evidence="1">
    <location>
        <begin position="115"/>
        <end position="138"/>
    </location>
</feature>
<gene>
    <name evidence="3" type="ORF">OS889_12205</name>
</gene>
<dbReference type="Gene3D" id="2.60.120.10">
    <property type="entry name" value="Jelly Rolls"/>
    <property type="match status" value="1"/>
</dbReference>
<name>A0ABD5MCY3_9EURY</name>
<evidence type="ECO:0000313" key="4">
    <source>
        <dbReference type="Proteomes" id="UP001570511"/>
    </source>
</evidence>
<feature type="domain" description="Cupin type-1" evidence="2">
    <location>
        <begin position="24"/>
        <end position="120"/>
    </location>
</feature>
<dbReference type="PANTHER" id="PTHR36114:SF1">
    <property type="entry name" value="16.7 KDA PROTEIN IN WHIE LOCUS"/>
    <property type="match status" value="1"/>
</dbReference>
<sequence length="138" mass="15318">MTRDQRFIDPDEIELLDLDWGSIKWLSTPETTGAEHFSAGIVVLEPGKGHERHTHPDSEEILFFLNGEGVQTIADEERTVSPGEMVYIPAGVEHSTINDSWEPMRFLAMYGPPGPEAEIREAPECTVVPPEESSDAAE</sequence>
<dbReference type="AlphaFoldDB" id="A0ABD5MCY3"/>
<dbReference type="InterPro" id="IPR014710">
    <property type="entry name" value="RmlC-like_jellyroll"/>
</dbReference>
<dbReference type="InterPro" id="IPR011051">
    <property type="entry name" value="RmlC_Cupin_sf"/>
</dbReference>
<dbReference type="InterPro" id="IPR052044">
    <property type="entry name" value="PKS_Associated_Protein"/>
</dbReference>
<accession>A0ABD5MCY3</accession>
<dbReference type="PANTHER" id="PTHR36114">
    <property type="entry name" value="16.7 KDA PROTEIN IN WHIE LOCUS"/>
    <property type="match status" value="1"/>
</dbReference>
<evidence type="ECO:0000256" key="1">
    <source>
        <dbReference type="SAM" id="MobiDB-lite"/>
    </source>
</evidence>
<evidence type="ECO:0000259" key="2">
    <source>
        <dbReference type="SMART" id="SM00835"/>
    </source>
</evidence>
<reference evidence="3 4" key="1">
    <citation type="submission" date="2024-08" db="EMBL/GenBank/DDBJ databases">
        <title>Halobellus sp. MBLA0158 whole genome sequence.</title>
        <authorList>
            <person name="Hwang C.Y."/>
            <person name="Cho E.-S."/>
            <person name="Seo M.-J."/>
        </authorList>
    </citation>
    <scope>NUCLEOTIDE SEQUENCE [LARGE SCALE GENOMIC DNA]</scope>
    <source>
        <strain evidence="3 4">MBLA0158</strain>
    </source>
</reference>
<protein>
    <submittedName>
        <fullName evidence="3">Cupin domain-containing protein</fullName>
    </submittedName>
</protein>
<proteinExistence type="predicted"/>
<dbReference type="RefSeq" id="WP_372390139.1">
    <property type="nucleotide sequence ID" value="NZ_JBGNYA010000001.1"/>
</dbReference>
<comment type="caution">
    <text evidence="3">The sequence shown here is derived from an EMBL/GenBank/DDBJ whole genome shotgun (WGS) entry which is preliminary data.</text>
</comment>
<dbReference type="Proteomes" id="UP001570511">
    <property type="component" value="Unassembled WGS sequence"/>
</dbReference>
<keyword evidence="4" id="KW-1185">Reference proteome</keyword>
<dbReference type="Pfam" id="PF07883">
    <property type="entry name" value="Cupin_2"/>
    <property type="match status" value="1"/>
</dbReference>
<dbReference type="SUPFAM" id="SSF51182">
    <property type="entry name" value="RmlC-like cupins"/>
    <property type="match status" value="1"/>
</dbReference>